<dbReference type="GO" id="GO:0005615">
    <property type="term" value="C:extracellular space"/>
    <property type="evidence" value="ECO:0007669"/>
    <property type="project" value="TreeGrafter"/>
</dbReference>
<reference evidence="12" key="1">
    <citation type="journal article" date="2006" name="Science">
        <title>Ancient noncoding elements conserved in the human genome.</title>
        <authorList>
            <person name="Venkatesh B."/>
            <person name="Kirkness E.F."/>
            <person name="Loh Y.H."/>
            <person name="Halpern A.L."/>
            <person name="Lee A.P."/>
            <person name="Johnson J."/>
            <person name="Dandona N."/>
            <person name="Viswanathan L.D."/>
            <person name="Tay A."/>
            <person name="Venter J.C."/>
            <person name="Strausberg R.L."/>
            <person name="Brenner S."/>
        </authorList>
    </citation>
    <scope>NUCLEOTIDE SEQUENCE [LARGE SCALE GENOMIC DNA]</scope>
</reference>
<dbReference type="GO" id="GO:0039706">
    <property type="term" value="F:co-receptor binding"/>
    <property type="evidence" value="ECO:0007669"/>
    <property type="project" value="TreeGrafter"/>
</dbReference>
<dbReference type="GO" id="GO:0048019">
    <property type="term" value="F:receptor antagonist activity"/>
    <property type="evidence" value="ECO:0007669"/>
    <property type="project" value="TreeGrafter"/>
</dbReference>
<keyword evidence="6" id="KW-0732">Signal</keyword>
<evidence type="ECO:0000259" key="9">
    <source>
        <dbReference type="Pfam" id="PF21481"/>
    </source>
</evidence>
<dbReference type="PANTHER" id="PTHR12113:SF31">
    <property type="entry name" value="DICKKOPF N-TERMINAL CYSTEINE-RICH DOMAIN-CONTAINING PROTEIN"/>
    <property type="match status" value="1"/>
</dbReference>
<dbReference type="InterPro" id="IPR006796">
    <property type="entry name" value="Dickkopf_N"/>
</dbReference>
<keyword evidence="3" id="KW-0217">Developmental protein</keyword>
<evidence type="ECO:0000313" key="12">
    <source>
        <dbReference type="Proteomes" id="UP000314986"/>
    </source>
</evidence>
<keyword evidence="12" id="KW-1185">Reference proteome</keyword>
<evidence type="ECO:0000256" key="4">
    <source>
        <dbReference type="ARBA" id="ARBA00022525"/>
    </source>
</evidence>
<evidence type="ECO:0000313" key="11">
    <source>
        <dbReference type="Ensembl" id="ENSCMIP00000008420.1"/>
    </source>
</evidence>
<comment type="similarity">
    <text evidence="2">Belongs to the dickkopf family.</text>
</comment>
<evidence type="ECO:0000259" key="8">
    <source>
        <dbReference type="Pfam" id="PF04706"/>
    </source>
</evidence>
<comment type="subcellular location">
    <subcellularLocation>
        <location evidence="1">Secreted</location>
    </subcellularLocation>
</comment>
<accession>V9LGQ4</accession>
<feature type="domain" description="Dickkopf N-terminal cysteine-rich" evidence="8">
    <location>
        <begin position="30"/>
        <end position="76"/>
    </location>
</feature>
<evidence type="ECO:0000256" key="1">
    <source>
        <dbReference type="ARBA" id="ARBA00004613"/>
    </source>
</evidence>
<dbReference type="Pfam" id="PF21481">
    <property type="entry name" value="DIKK1-2-4_C-subdom1"/>
    <property type="match status" value="1"/>
</dbReference>
<dbReference type="OMA" id="GPSMCCA"/>
<keyword evidence="4" id="KW-0964">Secreted</keyword>
<dbReference type="GO" id="GO:0016055">
    <property type="term" value="P:Wnt signaling pathway"/>
    <property type="evidence" value="ECO:0007669"/>
    <property type="project" value="UniProtKB-KW"/>
</dbReference>
<dbReference type="PANTHER" id="PTHR12113">
    <property type="entry name" value="DICKKOPF3-LIKE 3"/>
    <property type="match status" value="1"/>
</dbReference>
<dbReference type="Pfam" id="PF04706">
    <property type="entry name" value="Dickkopf_N"/>
    <property type="match status" value="1"/>
</dbReference>
<dbReference type="Gene3D" id="2.10.80.10">
    <property type="entry name" value="Lipase, subunit A"/>
    <property type="match status" value="1"/>
</dbReference>
<dbReference type="GO" id="GO:0090090">
    <property type="term" value="P:negative regulation of canonical Wnt signaling pathway"/>
    <property type="evidence" value="ECO:0007669"/>
    <property type="project" value="TreeGrafter"/>
</dbReference>
<reference evidence="12" key="2">
    <citation type="journal article" date="2007" name="PLoS Biol.">
        <title>Survey sequencing and comparative analysis of the elephant shark (Callorhinchus milii) genome.</title>
        <authorList>
            <person name="Venkatesh B."/>
            <person name="Kirkness E.F."/>
            <person name="Loh Y.H."/>
            <person name="Halpern A.L."/>
            <person name="Lee A.P."/>
            <person name="Johnson J."/>
            <person name="Dandona N."/>
            <person name="Viswanathan L.D."/>
            <person name="Tay A."/>
            <person name="Venter J.C."/>
            <person name="Strausberg R.L."/>
            <person name="Brenner S."/>
        </authorList>
    </citation>
    <scope>NUCLEOTIDE SEQUENCE [LARGE SCALE GENOMIC DNA]</scope>
</reference>
<dbReference type="Proteomes" id="UP000314986">
    <property type="component" value="Unassembled WGS sequence"/>
</dbReference>
<dbReference type="EMBL" id="JW879908">
    <property type="protein sequence ID" value="AFP12425.1"/>
    <property type="molecule type" value="mRNA"/>
</dbReference>
<dbReference type="Ensembl" id="ENSCMIT00000008659.1">
    <property type="protein sequence ID" value="ENSCMIP00000008420.1"/>
    <property type="gene ID" value="ENSCMIG00000004522.1"/>
</dbReference>
<evidence type="ECO:0000256" key="7">
    <source>
        <dbReference type="ARBA" id="ARBA00023157"/>
    </source>
</evidence>
<proteinExistence type="evidence at transcript level"/>
<reference evidence="10 12" key="3">
    <citation type="journal article" date="2014" name="Nature">
        <title>Elephant shark genome provides unique insights into gnathostome evolution.</title>
        <authorList>
            <consortium name="International Elephant Shark Genome Sequencing Consortium"/>
            <person name="Venkatesh B."/>
            <person name="Lee A.P."/>
            <person name="Ravi V."/>
            <person name="Maurya A.K."/>
            <person name="Lian M.M."/>
            <person name="Swann J.B."/>
            <person name="Ohta Y."/>
            <person name="Flajnik M.F."/>
            <person name="Sutoh Y."/>
            <person name="Kasahara M."/>
            <person name="Hoon S."/>
            <person name="Gangu V."/>
            <person name="Roy S.W."/>
            <person name="Irimia M."/>
            <person name="Korzh V."/>
            <person name="Kondrychyn I."/>
            <person name="Lim Z.W."/>
            <person name="Tay B.H."/>
            <person name="Tohari S."/>
            <person name="Kong K.W."/>
            <person name="Ho S."/>
            <person name="Lorente-Galdos B."/>
            <person name="Quilez J."/>
            <person name="Marques-Bonet T."/>
            <person name="Raney B.J."/>
            <person name="Ingham P.W."/>
            <person name="Tay A."/>
            <person name="Hillier L.W."/>
            <person name="Minx P."/>
            <person name="Boehm T."/>
            <person name="Wilson R.K."/>
            <person name="Brenner S."/>
            <person name="Warren W.C."/>
        </authorList>
    </citation>
    <scope>NUCLEOTIDE SEQUENCE</scope>
    <source>
        <tissue evidence="10">Testis</tissue>
    </source>
</reference>
<feature type="domain" description="Dickkopf-related protein 1/2/4 C-terminal subdomain 1" evidence="9">
    <location>
        <begin position="85"/>
        <end position="114"/>
    </location>
</feature>
<evidence type="ECO:0000313" key="10">
    <source>
        <dbReference type="EMBL" id="AFP12425.1"/>
    </source>
</evidence>
<dbReference type="GeneTree" id="ENSGT00390000000221"/>
<sequence length="170" mass="19060">MVVGGGRRSGKKEGIDVMFDFMSLFPQIPCDQDQSCQREDFCDKHFGVCVPLRQEGSRCRRDPQCSEGLSCMYGQCHPIIPPGQEGARCKLDADCGPALCCARHHGEMICKRRLVMGEDCYVPDGGLAYSINQVCPCEEGLVCRNGERTREKEFDYWTDTESWQCLSPSS</sequence>
<keyword evidence="7" id="KW-1015">Disulfide bond</keyword>
<evidence type="ECO:0000256" key="5">
    <source>
        <dbReference type="ARBA" id="ARBA00022687"/>
    </source>
</evidence>
<organism evidence="10">
    <name type="scientific">Callorhinchus milii</name>
    <name type="common">Ghost shark</name>
    <dbReference type="NCBI Taxonomy" id="7868"/>
    <lineage>
        <taxon>Eukaryota</taxon>
        <taxon>Metazoa</taxon>
        <taxon>Chordata</taxon>
        <taxon>Craniata</taxon>
        <taxon>Vertebrata</taxon>
        <taxon>Chondrichthyes</taxon>
        <taxon>Holocephali</taxon>
        <taxon>Chimaeriformes</taxon>
        <taxon>Callorhinchidae</taxon>
        <taxon>Callorhinchus</taxon>
    </lineage>
</organism>
<protein>
    <submittedName>
        <fullName evidence="11">Dickkopf-related protein 1-like</fullName>
    </submittedName>
</protein>
<keyword evidence="5" id="KW-0879">Wnt signaling pathway</keyword>
<dbReference type="InterPro" id="IPR048500">
    <property type="entry name" value="DIKK1/2/4_C-subdom1"/>
</dbReference>
<reference evidence="11" key="4">
    <citation type="submission" date="2025-05" db="UniProtKB">
        <authorList>
            <consortium name="Ensembl"/>
        </authorList>
    </citation>
    <scope>IDENTIFICATION</scope>
</reference>
<dbReference type="AlphaFoldDB" id="V9LGQ4"/>
<evidence type="ECO:0000256" key="3">
    <source>
        <dbReference type="ARBA" id="ARBA00022473"/>
    </source>
</evidence>
<evidence type="ECO:0000256" key="2">
    <source>
        <dbReference type="ARBA" id="ARBA00010842"/>
    </source>
</evidence>
<name>V9LGQ4_CALMI</name>
<evidence type="ECO:0000256" key="6">
    <source>
        <dbReference type="ARBA" id="ARBA00022729"/>
    </source>
</evidence>
<dbReference type="InterPro" id="IPR039863">
    <property type="entry name" value="DKK1-4"/>
</dbReference>